<feature type="chain" id="PRO_5040423530" evidence="1">
    <location>
        <begin position="23"/>
        <end position="119"/>
    </location>
</feature>
<dbReference type="PROSITE" id="PS51257">
    <property type="entry name" value="PROKAR_LIPOPROTEIN"/>
    <property type="match status" value="1"/>
</dbReference>
<accession>A0A9Q4B4B7</accession>
<reference evidence="2" key="1">
    <citation type="submission" date="2020-06" db="EMBL/GenBank/DDBJ databases">
        <title>Insight into the genomes of haloalkaliphilic bacilli from Kenyan soda lakes.</title>
        <authorList>
            <person name="Mwirichia R."/>
            <person name="Villamizar G.C."/>
            <person name="Poehlein A."/>
            <person name="Mugweru J."/>
            <person name="Kipnyargis A."/>
            <person name="Kiplimo D."/>
            <person name="Orwa P."/>
            <person name="Daniel R."/>
        </authorList>
    </citation>
    <scope>NUCLEOTIDE SEQUENCE</scope>
    <source>
        <strain evidence="2">B1096_S55</strain>
    </source>
</reference>
<keyword evidence="1" id="KW-0732">Signal</keyword>
<dbReference type="AlphaFoldDB" id="A0A9Q4B4B7"/>
<dbReference type="EMBL" id="JABXYM010000001">
    <property type="protein sequence ID" value="MCR6098098.1"/>
    <property type="molecule type" value="Genomic_DNA"/>
</dbReference>
<sequence>MVKVSKLTMMILILTLIAGCHTGEVMKSEKDQVLFDYIGHMQQQVENHEWREAIISMEAFKKECDNRKWKLQMLGELEDYQDIELEVEKFKVNARDNDESECQLGLKQIEYRLSSIYEI</sequence>
<feature type="signal peptide" evidence="1">
    <location>
        <begin position="1"/>
        <end position="22"/>
    </location>
</feature>
<evidence type="ECO:0000313" key="2">
    <source>
        <dbReference type="EMBL" id="MCR6098098.1"/>
    </source>
</evidence>
<comment type="caution">
    <text evidence="2">The sequence shown here is derived from an EMBL/GenBank/DDBJ whole genome shotgun (WGS) entry which is preliminary data.</text>
</comment>
<name>A0A9Q4B4B7_SALAG</name>
<evidence type="ECO:0000313" key="3">
    <source>
        <dbReference type="Proteomes" id="UP001057753"/>
    </source>
</evidence>
<gene>
    <name evidence="2" type="ORF">HXA33_16280</name>
</gene>
<dbReference type="RefSeq" id="WP_257822474.1">
    <property type="nucleotide sequence ID" value="NZ_JABXYM010000001.1"/>
</dbReference>
<evidence type="ECO:0000256" key="1">
    <source>
        <dbReference type="SAM" id="SignalP"/>
    </source>
</evidence>
<proteinExistence type="predicted"/>
<dbReference type="Proteomes" id="UP001057753">
    <property type="component" value="Unassembled WGS sequence"/>
</dbReference>
<keyword evidence="3" id="KW-1185">Reference proteome</keyword>
<protein>
    <submittedName>
        <fullName evidence="2">DUF4363 family protein</fullName>
    </submittedName>
</protein>
<organism evidence="2 3">
    <name type="scientific">Salipaludibacillus agaradhaerens</name>
    <name type="common">Bacillus agaradhaerens</name>
    <dbReference type="NCBI Taxonomy" id="76935"/>
    <lineage>
        <taxon>Bacteria</taxon>
        <taxon>Bacillati</taxon>
        <taxon>Bacillota</taxon>
        <taxon>Bacilli</taxon>
        <taxon>Bacillales</taxon>
        <taxon>Bacillaceae</taxon>
    </lineage>
</organism>